<dbReference type="GO" id="GO:0035269">
    <property type="term" value="P:protein O-linked glycosylation via mannose"/>
    <property type="evidence" value="ECO:0007669"/>
    <property type="project" value="TreeGrafter"/>
</dbReference>
<keyword evidence="3" id="KW-0735">Signal-anchor</keyword>
<keyword evidence="6" id="KW-0325">Glycoprotein</keyword>
<evidence type="ECO:0000313" key="9">
    <source>
        <dbReference type="Proteomes" id="UP000001058"/>
    </source>
</evidence>
<evidence type="ECO:0000313" key="8">
    <source>
        <dbReference type="EMBL" id="EFJ45024.1"/>
    </source>
</evidence>
<evidence type="ECO:0000256" key="7">
    <source>
        <dbReference type="SAM" id="MobiDB-lite"/>
    </source>
</evidence>
<dbReference type="GeneID" id="9617163"/>
<dbReference type="PANTHER" id="PTHR12270:SF52">
    <property type="entry name" value="GLYCOSYLTRANSFERASE-LIKE PROTEIN GNT13-RELATED"/>
    <property type="match status" value="1"/>
</dbReference>
<keyword evidence="2" id="KW-0812">Transmembrane</keyword>
<dbReference type="KEGG" id="vcn:VOLCADRAFT_94735"/>
<name>D8U5L5_VOLCA</name>
<dbReference type="RefSeq" id="XP_002953995.1">
    <property type="nucleotide sequence ID" value="XM_002953949.1"/>
</dbReference>
<dbReference type="Proteomes" id="UP000001058">
    <property type="component" value="Unassembled WGS sequence"/>
</dbReference>
<keyword evidence="9" id="KW-1185">Reference proteome</keyword>
<organism evidence="9">
    <name type="scientific">Volvox carteri f. nagariensis</name>
    <dbReference type="NCBI Taxonomy" id="3068"/>
    <lineage>
        <taxon>Eukaryota</taxon>
        <taxon>Viridiplantae</taxon>
        <taxon>Chlorophyta</taxon>
        <taxon>core chlorophytes</taxon>
        <taxon>Chlorophyceae</taxon>
        <taxon>CS clade</taxon>
        <taxon>Chlamydomonadales</taxon>
        <taxon>Volvocaceae</taxon>
        <taxon>Volvox</taxon>
    </lineage>
</organism>
<evidence type="ECO:0000256" key="6">
    <source>
        <dbReference type="ARBA" id="ARBA00023180"/>
    </source>
</evidence>
<dbReference type="GO" id="GO:0042285">
    <property type="term" value="F:xylosyltransferase activity"/>
    <property type="evidence" value="ECO:0007669"/>
    <property type="project" value="TreeGrafter"/>
</dbReference>
<protein>
    <submittedName>
        <fullName evidence="8">Uncharacterized protein</fullName>
    </submittedName>
</protein>
<gene>
    <name evidence="8" type="ORF">VOLCADRAFT_94735</name>
</gene>
<dbReference type="GO" id="GO:0016020">
    <property type="term" value="C:membrane"/>
    <property type="evidence" value="ECO:0007669"/>
    <property type="project" value="UniProtKB-SubCell"/>
</dbReference>
<feature type="region of interest" description="Disordered" evidence="7">
    <location>
        <begin position="92"/>
        <end position="114"/>
    </location>
</feature>
<dbReference type="AlphaFoldDB" id="D8U5L5"/>
<dbReference type="eggNOG" id="KOG3765">
    <property type="taxonomic scope" value="Eukaryota"/>
</dbReference>
<dbReference type="EMBL" id="GL378360">
    <property type="protein sequence ID" value="EFJ45024.1"/>
    <property type="molecule type" value="Genomic_DNA"/>
</dbReference>
<dbReference type="OrthoDB" id="514234at2759"/>
<evidence type="ECO:0000256" key="5">
    <source>
        <dbReference type="ARBA" id="ARBA00023136"/>
    </source>
</evidence>
<reference evidence="8 9" key="1">
    <citation type="journal article" date="2010" name="Science">
        <title>Genomic analysis of organismal complexity in the multicellular green alga Volvox carteri.</title>
        <authorList>
            <person name="Prochnik S.E."/>
            <person name="Umen J."/>
            <person name="Nedelcu A.M."/>
            <person name="Hallmann A."/>
            <person name="Miller S.M."/>
            <person name="Nishii I."/>
            <person name="Ferris P."/>
            <person name="Kuo A."/>
            <person name="Mitros T."/>
            <person name="Fritz-Laylin L.K."/>
            <person name="Hellsten U."/>
            <person name="Chapman J."/>
            <person name="Simakov O."/>
            <person name="Rensing S.A."/>
            <person name="Terry A."/>
            <person name="Pangilinan J."/>
            <person name="Kapitonov V."/>
            <person name="Jurka J."/>
            <person name="Salamov A."/>
            <person name="Shapiro H."/>
            <person name="Schmutz J."/>
            <person name="Grimwood J."/>
            <person name="Lindquist E."/>
            <person name="Lucas S."/>
            <person name="Grigoriev I.V."/>
            <person name="Schmitt R."/>
            <person name="Kirk D."/>
            <person name="Rokhsar D.S."/>
        </authorList>
    </citation>
    <scope>NUCLEOTIDE SEQUENCE [LARGE SCALE GENOMIC DNA]</scope>
    <source>
        <strain evidence="9">f. Nagariensis / Eve</strain>
    </source>
</reference>
<evidence type="ECO:0000256" key="2">
    <source>
        <dbReference type="ARBA" id="ARBA00022692"/>
    </source>
</evidence>
<evidence type="ECO:0000256" key="4">
    <source>
        <dbReference type="ARBA" id="ARBA00022989"/>
    </source>
</evidence>
<evidence type="ECO:0000256" key="3">
    <source>
        <dbReference type="ARBA" id="ARBA00022968"/>
    </source>
</evidence>
<evidence type="ECO:0000256" key="1">
    <source>
        <dbReference type="ARBA" id="ARBA00004606"/>
    </source>
</evidence>
<accession>D8U5L5</accession>
<dbReference type="PANTHER" id="PTHR12270">
    <property type="entry name" value="GLYCOSYLTRANSFERASE-RELATED"/>
    <property type="match status" value="1"/>
</dbReference>
<comment type="subcellular location">
    <subcellularLocation>
        <location evidence="1">Membrane</location>
        <topology evidence="1">Single-pass type II membrane protein</topology>
    </subcellularLocation>
</comment>
<keyword evidence="4" id="KW-1133">Transmembrane helix</keyword>
<dbReference type="GO" id="GO:0015020">
    <property type="term" value="F:glucuronosyltransferase activity"/>
    <property type="evidence" value="ECO:0007669"/>
    <property type="project" value="TreeGrafter"/>
</dbReference>
<dbReference type="Pfam" id="PF13896">
    <property type="entry name" value="Glyco_transf_49"/>
    <property type="match status" value="1"/>
</dbReference>
<sequence length="360" mass="39075">MEFGLYLHEVFVSAKRSELPMTVFVGATLERLAALEAQCRSYPGPLSAAIYVPLLQIQHGPQLTSENSDVLAKATASIRKVFESFEFGTTISTSATTSPSSSSTSPTHTTATAPGTSSCALTVLLLYEVVADPPLAGLVPINTLRNAALLAASTPLVAMIDVDLAPSESLGAEVLRPLRLGGGGGGGGSVSELLRTCSQQRAVWVLPAWETHKRLGREEGTRVAQMALSGDKVTLRRFQADELIHYFAKLAYARGHAATNFSRWLDSDVPYTVPYEVNYEPWFIGSRALMPPYDVRFRGYGWNKVRVWQGVSASVGRLFHRRVSALRHVSIRDMRRGTYVAAVDPQIRHCRGVSSGPDGV</sequence>
<keyword evidence="5" id="KW-0472">Membrane</keyword>
<dbReference type="InParanoid" id="D8U5L5"/>
<dbReference type="InterPro" id="IPR051292">
    <property type="entry name" value="Xyl/GlcA_transferase"/>
</dbReference>
<proteinExistence type="predicted"/>